<feature type="compositionally biased region" description="Low complexity" evidence="2">
    <location>
        <begin position="282"/>
        <end position="299"/>
    </location>
</feature>
<keyword evidence="5" id="KW-1185">Reference proteome</keyword>
<evidence type="ECO:0000313" key="5">
    <source>
        <dbReference type="Proteomes" id="UP000648722"/>
    </source>
</evidence>
<dbReference type="InterPro" id="IPR019734">
    <property type="entry name" value="TPR_rpt"/>
</dbReference>
<reference evidence="5" key="1">
    <citation type="journal article" date="2019" name="Int. J. Syst. Evol. Microbiol.">
        <title>The Global Catalogue of Microorganisms (GCM) 10K type strain sequencing project: providing services to taxonomists for standard genome sequencing and annotation.</title>
        <authorList>
            <consortium name="The Broad Institute Genomics Platform"/>
            <consortium name="The Broad Institute Genome Sequencing Center for Infectious Disease"/>
            <person name="Wu L."/>
            <person name="Ma J."/>
        </authorList>
    </citation>
    <scope>NUCLEOTIDE SEQUENCE [LARGE SCALE GENOMIC DNA]</scope>
    <source>
        <strain evidence="5">CGMCC 1.12766</strain>
    </source>
</reference>
<dbReference type="EMBL" id="BMFS01000008">
    <property type="protein sequence ID" value="GGH02801.1"/>
    <property type="molecule type" value="Genomic_DNA"/>
</dbReference>
<feature type="repeat" description="TPR" evidence="1">
    <location>
        <begin position="778"/>
        <end position="811"/>
    </location>
</feature>
<keyword evidence="1" id="KW-0802">TPR repeat</keyword>
<organism evidence="4 5">
    <name type="scientific">Glycocaulis albus</name>
    <dbReference type="NCBI Taxonomy" id="1382801"/>
    <lineage>
        <taxon>Bacteria</taxon>
        <taxon>Pseudomonadati</taxon>
        <taxon>Pseudomonadota</taxon>
        <taxon>Alphaproteobacteria</taxon>
        <taxon>Maricaulales</taxon>
        <taxon>Maricaulaceae</taxon>
        <taxon>Glycocaulis</taxon>
    </lineage>
</organism>
<feature type="signal peptide" evidence="3">
    <location>
        <begin position="1"/>
        <end position="26"/>
    </location>
</feature>
<sequence length="1093" mass="116108">MPAGTARLAILAVALLLAGLTPAAWAQVTGSVVVERSTASTRLVITYPESMGGELSAEAEIAAGAVLVARFSAPVYFDAVSIPAQTGGLAAMARLDEDGRALRVALNRQAEPHVSVSHNVIAIDLTPPGAAAPAPVVSEFEQNRRAEALAAAERAAAANIPPPPASVAVRSGEAAEYTRIEFLWPSRTGYALESGNRRAVLRFDAPGEVDMRALTASPPRLIETLRATNEDGRLTVTLVPEGGATARAWDDEEGRRIVLDVLPEGHVSPDAMLAALAGLTDGDAAEPAPAEPVPEASVEAEARPDPVPESGIVRVRLTRSGNDALLHFEWAHLPGLAVFRRSDAVWLVFDAAAELDLSELAEAPRRHVHGYQIVAGDDHTALRIDSPEATLPDPVAAGATWTVGLRDSVDQPPRPVVLMRETPPGQPARLRIGQEGARSVVRVDDPVLGDSLLVLTADGAKSGVLLPYRMVEANILPSVHGVAVQPLADDLELVLRDGGAELSRPGGMALSRSGGPASLASAVMPTSPGFADLVAWRGGDDYQAGLTRALQRASGGEPQDLLGLARFYLAWELAPEALSAARLAAQADGELGDSAELRVVNGIAMLMMGRLARAEVLLSGSALNEDEAAQPWRGLVAARRSDWAEARRRFDAADGTSYFLDPLWRARVQAAHARAAAETGDVGAALRVLEGMDPEVTDPQARAEAEFAAARVAALSGRDDEAIRRFAALADDPWLPIQAVSLLNQVRLELEGGQIAPTQAADTLASIALRWRGDDTELEAARQLGELYAEAGRYGDALDVMSQARLRQPGSTAARAIASDMDALFRRLFLEDEAARMSPLEALSLFNEYASLTPQGADGDRMVRRVAERLVAVDLLDPAAQLLQHQVDNRSMPAQARAAIASDLAVIYLMGRRHEEALRTLRATRVTGLASSLVTERRLLEARAMAGIGRADHALEMIGDDDSPQARRLRADIAWEQRDWANAARGLEAVLGARWREDAPLNDTESRDVMRAAIAYALAGDSGSLERIAARYGDAMAVTRHRGGFSLVTTELPAPGDRRLTELVSGLASRGTMDAFLAGFARRFEAGEGQGPS</sequence>
<feature type="chain" id="PRO_5045868562" description="Tetratricopeptide repeat protein" evidence="3">
    <location>
        <begin position="27"/>
        <end position="1093"/>
    </location>
</feature>
<dbReference type="PROSITE" id="PS50005">
    <property type="entry name" value="TPR"/>
    <property type="match status" value="1"/>
</dbReference>
<dbReference type="Proteomes" id="UP000648722">
    <property type="component" value="Unassembled WGS sequence"/>
</dbReference>
<comment type="caution">
    <text evidence="4">The sequence shown here is derived from an EMBL/GenBank/DDBJ whole genome shotgun (WGS) entry which is preliminary data.</text>
</comment>
<evidence type="ECO:0000313" key="4">
    <source>
        <dbReference type="EMBL" id="GGH02801.1"/>
    </source>
</evidence>
<accession>A0ABQ1XTA8</accession>
<dbReference type="RefSeq" id="WP_188452333.1">
    <property type="nucleotide sequence ID" value="NZ_BMFS01000008.1"/>
</dbReference>
<evidence type="ECO:0000256" key="3">
    <source>
        <dbReference type="SAM" id="SignalP"/>
    </source>
</evidence>
<evidence type="ECO:0008006" key="6">
    <source>
        <dbReference type="Google" id="ProtNLM"/>
    </source>
</evidence>
<proteinExistence type="predicted"/>
<protein>
    <recommendedName>
        <fullName evidence="6">Tetratricopeptide repeat protein</fullName>
    </recommendedName>
</protein>
<name>A0ABQ1XTA8_9PROT</name>
<gene>
    <name evidence="4" type="ORF">GCM10007420_18870</name>
</gene>
<keyword evidence="3" id="KW-0732">Signal</keyword>
<evidence type="ECO:0000256" key="2">
    <source>
        <dbReference type="SAM" id="MobiDB-lite"/>
    </source>
</evidence>
<feature type="region of interest" description="Disordered" evidence="2">
    <location>
        <begin position="282"/>
        <end position="306"/>
    </location>
</feature>
<evidence type="ECO:0000256" key="1">
    <source>
        <dbReference type="PROSITE-ProRule" id="PRU00339"/>
    </source>
</evidence>